<dbReference type="SUPFAM" id="SSF56988">
    <property type="entry name" value="Anthrax protective antigen"/>
    <property type="match status" value="1"/>
</dbReference>
<dbReference type="InterPro" id="IPR029018">
    <property type="entry name" value="Hex-like_dom2"/>
</dbReference>
<dbReference type="InterPro" id="IPR059177">
    <property type="entry name" value="GH29D-like_dom"/>
</dbReference>
<evidence type="ECO:0000256" key="2">
    <source>
        <dbReference type="ARBA" id="ARBA00006285"/>
    </source>
</evidence>
<dbReference type="InterPro" id="IPR025705">
    <property type="entry name" value="Beta_hexosaminidase_sua/sub"/>
</dbReference>
<dbReference type="GO" id="GO:0030203">
    <property type="term" value="P:glycosaminoglycan metabolic process"/>
    <property type="evidence" value="ECO:0007669"/>
    <property type="project" value="TreeGrafter"/>
</dbReference>
<dbReference type="InterPro" id="IPR015883">
    <property type="entry name" value="Glyco_hydro_20_cat"/>
</dbReference>
<proteinExistence type="inferred from homology"/>
<keyword evidence="5" id="KW-0326">Glycosidase</keyword>
<dbReference type="GO" id="GO:0016020">
    <property type="term" value="C:membrane"/>
    <property type="evidence" value="ECO:0007669"/>
    <property type="project" value="TreeGrafter"/>
</dbReference>
<comment type="catalytic activity">
    <reaction evidence="1">
        <text>Hydrolysis of terminal non-reducing N-acetyl-D-hexosamine residues in N-acetyl-beta-D-hexosaminides.</text>
        <dbReference type="EC" id="3.2.1.52"/>
    </reaction>
</comment>
<feature type="signal peptide" evidence="7">
    <location>
        <begin position="1"/>
        <end position="26"/>
    </location>
</feature>
<comment type="caution">
    <text evidence="9">The sequence shown here is derived from an EMBL/GenBank/DDBJ whole genome shotgun (WGS) entry which is preliminary data.</text>
</comment>
<dbReference type="SMART" id="SM00758">
    <property type="entry name" value="PA14"/>
    <property type="match status" value="1"/>
</dbReference>
<dbReference type="InterPro" id="IPR037524">
    <property type="entry name" value="PA14/GLEYA"/>
</dbReference>
<dbReference type="GO" id="GO:0004563">
    <property type="term" value="F:beta-N-acetylhexosaminidase activity"/>
    <property type="evidence" value="ECO:0007669"/>
    <property type="project" value="UniProtKB-EC"/>
</dbReference>
<dbReference type="Pfam" id="PF13290">
    <property type="entry name" value="CHB_HEX_C_1"/>
    <property type="match status" value="1"/>
</dbReference>
<dbReference type="PROSITE" id="PS51820">
    <property type="entry name" value="PA14"/>
    <property type="match status" value="1"/>
</dbReference>
<feature type="active site" description="Proton donor" evidence="6">
    <location>
        <position position="347"/>
    </location>
</feature>
<dbReference type="InterPro" id="IPR017853">
    <property type="entry name" value="GH"/>
</dbReference>
<evidence type="ECO:0000256" key="4">
    <source>
        <dbReference type="ARBA" id="ARBA00022801"/>
    </source>
</evidence>
<comment type="similarity">
    <text evidence="2">Belongs to the glycosyl hydrolase 20 family.</text>
</comment>
<dbReference type="CDD" id="cd06563">
    <property type="entry name" value="GH20_chitobiase-like"/>
    <property type="match status" value="1"/>
</dbReference>
<dbReference type="PANTHER" id="PTHR22600:SF57">
    <property type="entry name" value="BETA-N-ACETYLHEXOSAMINIDASE"/>
    <property type="match status" value="1"/>
</dbReference>
<keyword evidence="4" id="KW-0378">Hydrolase</keyword>
<evidence type="ECO:0000259" key="8">
    <source>
        <dbReference type="PROSITE" id="PS51820"/>
    </source>
</evidence>
<evidence type="ECO:0000256" key="5">
    <source>
        <dbReference type="ARBA" id="ARBA00023295"/>
    </source>
</evidence>
<protein>
    <recommendedName>
        <fullName evidence="3">beta-N-acetylhexosaminidase</fullName>
        <ecNumber evidence="3">3.2.1.52</ecNumber>
    </recommendedName>
</protein>
<keyword evidence="7" id="KW-0732">Signal</keyword>
<dbReference type="SUPFAM" id="SSF51445">
    <property type="entry name" value="(Trans)glycosidases"/>
    <property type="match status" value="1"/>
</dbReference>
<reference evidence="9" key="1">
    <citation type="submission" date="2023-05" db="EMBL/GenBank/DDBJ databases">
        <authorList>
            <person name="Zhang X."/>
        </authorList>
    </citation>
    <scope>NUCLEOTIDE SEQUENCE</scope>
    <source>
        <strain evidence="9">BD1B2-1</strain>
    </source>
</reference>
<dbReference type="RefSeq" id="WP_314516602.1">
    <property type="nucleotide sequence ID" value="NZ_JASJOU010000013.1"/>
</dbReference>
<dbReference type="EMBL" id="JASJOU010000013">
    <property type="protein sequence ID" value="MDJ1504908.1"/>
    <property type="molecule type" value="Genomic_DNA"/>
</dbReference>
<sequence length="766" mass="85834">MSFCLVKRVFLMLTAGLICHASWAQATKYPIIPYPTTLVEKEGQFTITVKTNLSLAKNAASFVNEANQLKAIIKNATGITLSSQKSKGGSGILFQQDPGINNPEGYRLAITPELVTITAKTPTGMFRATQTLRQLLPVKAISSQSVTIPAVEIKDEPMYTWRGMHLDVSRHFFSVEYLKKYIDLLALYKMNKLHLHLTDDQGWRIEIKKYPKLTEQGAWRTFNNQDSTCMKRAKDNPDFEIDTKHIVQKDGKTMYGGFYTQQQMKDIIAFAAARHIEIIPEIDMPGHMMAAIKAYPYLSCSGNTGWGKDFSTPICPCNEATYQFAQDVYTEIIDLFPSEYIHLGADEVEKTSWAQADVCKELMQKEGIKNVNELQSYFVHRMEKFFHSKGKKLIGWDEILEGGINPSAIVMYWRSWVPQAPIKAAKNGNQVIMTPGTPLYFDSPPDKNSIYNVYHFQVVPKGLTDIEGKAIIGAQANIWTEYIPSEKRADYMFMPRMTALSEVLWTHKDLYESYQSRLIQHYDRLETMGVHYRIPDLTGFTGENVFTDQAVLTVQKPLQELSIRYTTDGTLPQVTSPVLPSSLTIKTPSTIKVAAFTQSGSRGDIYTLSYKQETYAEPASVANPVQGLQCTYYPEYFLNTIQIKTKNAAGTSVVKTVVVPQEATAGSFGLTYRGYLNIPETGVYSFYLTCDDGGILRIAGREVVNNDGQHSAIEKSGQVALKKGLQPIEIDFIEGGGGYALKLQYSLGNEAPKDIPASWLVQPQNK</sequence>
<dbReference type="InterPro" id="IPR015882">
    <property type="entry name" value="HEX_bac_N"/>
</dbReference>
<keyword evidence="10" id="KW-1185">Reference proteome</keyword>
<organism evidence="9 10">
    <name type="scientific">Xanthocytophaga agilis</name>
    <dbReference type="NCBI Taxonomy" id="3048010"/>
    <lineage>
        <taxon>Bacteria</taxon>
        <taxon>Pseudomonadati</taxon>
        <taxon>Bacteroidota</taxon>
        <taxon>Cytophagia</taxon>
        <taxon>Cytophagales</taxon>
        <taxon>Rhodocytophagaceae</taxon>
        <taxon>Xanthocytophaga</taxon>
    </lineage>
</organism>
<dbReference type="Gene3D" id="3.90.182.10">
    <property type="entry name" value="Toxin - Anthrax Protective Antigen,domain 1"/>
    <property type="match status" value="1"/>
</dbReference>
<evidence type="ECO:0000256" key="1">
    <source>
        <dbReference type="ARBA" id="ARBA00001231"/>
    </source>
</evidence>
<evidence type="ECO:0000313" key="9">
    <source>
        <dbReference type="EMBL" id="MDJ1504908.1"/>
    </source>
</evidence>
<dbReference type="PRINTS" id="PR00738">
    <property type="entry name" value="GLHYDRLASE20"/>
</dbReference>
<dbReference type="Proteomes" id="UP001232063">
    <property type="component" value="Unassembled WGS sequence"/>
</dbReference>
<name>A0AAE3RC98_9BACT</name>
<evidence type="ECO:0000256" key="7">
    <source>
        <dbReference type="SAM" id="SignalP"/>
    </source>
</evidence>
<dbReference type="SUPFAM" id="SSF55545">
    <property type="entry name" value="beta-N-acetylhexosaminidase-like domain"/>
    <property type="match status" value="1"/>
</dbReference>
<dbReference type="Pfam" id="PF07691">
    <property type="entry name" value="PA14"/>
    <property type="match status" value="1"/>
</dbReference>
<dbReference type="Pfam" id="PF00728">
    <property type="entry name" value="Glyco_hydro_20"/>
    <property type="match status" value="1"/>
</dbReference>
<dbReference type="Gene3D" id="3.20.20.80">
    <property type="entry name" value="Glycosidases"/>
    <property type="match status" value="1"/>
</dbReference>
<dbReference type="GO" id="GO:0005975">
    <property type="term" value="P:carbohydrate metabolic process"/>
    <property type="evidence" value="ECO:0007669"/>
    <property type="project" value="InterPro"/>
</dbReference>
<gene>
    <name evidence="9" type="ORF">QNI22_29865</name>
</gene>
<dbReference type="Pfam" id="PF02838">
    <property type="entry name" value="Glyco_hydro_20b"/>
    <property type="match status" value="1"/>
</dbReference>
<evidence type="ECO:0000256" key="3">
    <source>
        <dbReference type="ARBA" id="ARBA00012663"/>
    </source>
</evidence>
<dbReference type="AlphaFoldDB" id="A0AAE3RC98"/>
<feature type="domain" description="PA14" evidence="8">
    <location>
        <begin position="623"/>
        <end position="759"/>
    </location>
</feature>
<dbReference type="PANTHER" id="PTHR22600">
    <property type="entry name" value="BETA-HEXOSAMINIDASE"/>
    <property type="match status" value="1"/>
</dbReference>
<dbReference type="EC" id="3.2.1.52" evidence="3"/>
<evidence type="ECO:0000256" key="6">
    <source>
        <dbReference type="PIRSR" id="PIRSR625705-1"/>
    </source>
</evidence>
<evidence type="ECO:0000313" key="10">
    <source>
        <dbReference type="Proteomes" id="UP001232063"/>
    </source>
</evidence>
<dbReference type="InterPro" id="IPR011658">
    <property type="entry name" value="PA14_dom"/>
</dbReference>
<dbReference type="Gene3D" id="3.30.379.10">
    <property type="entry name" value="Chitobiase/beta-hexosaminidase domain 2-like"/>
    <property type="match status" value="1"/>
</dbReference>
<accession>A0AAE3RC98</accession>
<feature type="chain" id="PRO_5042036703" description="beta-N-acetylhexosaminidase" evidence="7">
    <location>
        <begin position="27"/>
        <end position="766"/>
    </location>
</feature>